<evidence type="ECO:0000313" key="3">
    <source>
        <dbReference type="Proteomes" id="UP000186132"/>
    </source>
</evidence>
<dbReference type="GO" id="GO:0016887">
    <property type="term" value="F:ATP hydrolysis activity"/>
    <property type="evidence" value="ECO:0007669"/>
    <property type="project" value="InterPro"/>
</dbReference>
<dbReference type="AlphaFoldDB" id="A0A1M5H3U7"/>
<dbReference type="OrthoDB" id="5242836at2"/>
<accession>A0A1M5H3U7</accession>
<feature type="domain" description="ArsA/GET3 Anion-transporting ATPase-like" evidence="1">
    <location>
        <begin position="34"/>
        <end position="192"/>
    </location>
</feature>
<dbReference type="Proteomes" id="UP000186132">
    <property type="component" value="Unassembled WGS sequence"/>
</dbReference>
<dbReference type="PROSITE" id="PS00671">
    <property type="entry name" value="D_2_HYDROXYACID_DH_3"/>
    <property type="match status" value="1"/>
</dbReference>
<keyword evidence="3" id="KW-1185">Reference proteome</keyword>
<dbReference type="GO" id="GO:0005524">
    <property type="term" value="F:ATP binding"/>
    <property type="evidence" value="ECO:0007669"/>
    <property type="project" value="UniProtKB-KW"/>
</dbReference>
<dbReference type="InterPro" id="IPR029753">
    <property type="entry name" value="D-isomer_DH_CS"/>
</dbReference>
<evidence type="ECO:0000313" key="2">
    <source>
        <dbReference type="EMBL" id="SHG10711.1"/>
    </source>
</evidence>
<dbReference type="InterPro" id="IPR016300">
    <property type="entry name" value="ATPase_ArsA/GET3"/>
</dbReference>
<protein>
    <submittedName>
        <fullName evidence="2">Arsenite efflux ATP-binding protein ArsA</fullName>
    </submittedName>
</protein>
<dbReference type="InterPro" id="IPR027417">
    <property type="entry name" value="P-loop_NTPase"/>
</dbReference>
<evidence type="ECO:0000259" key="1">
    <source>
        <dbReference type="Pfam" id="PF02374"/>
    </source>
</evidence>
<dbReference type="STRING" id="1206085.SAMN05443575_1390"/>
<dbReference type="PANTHER" id="PTHR10803:SF31">
    <property type="entry name" value="ATPASE RV3679-RELATED"/>
    <property type="match status" value="1"/>
</dbReference>
<sequence length="360" mass="37826">MVATRVTADGPGRAAHPVALVDAIAARAPKARLHVVTGKGGTGKTTAAAALALALASLGKKVLLVEVESRQAIAQLFDIPPMTYGEQRLTSAANGGELFGLAIDPEQAMLEYLELFYGLKRAGKGLQRLGAVDFVTTLAPGLRDVLLTGKVKESVVRVGPDDRPVYDAVVLDAPPTGRISRFLDATQEVAKLAKFGPIRSQSDGVITLLHGPRTAVHIVTLLEEMPVQETMDAAAELQTLGFRLGAVVVNRARPALLDAAALGPDGEIDAKELAASLRKAGVPVAHAPALAHEMTEYAQRQRVQDENLLRLDGLELPRIELPDLNPPVALGELKDLAARFLVTGVPGDDAEDPSATGTSA</sequence>
<dbReference type="Gene3D" id="3.40.50.300">
    <property type="entry name" value="P-loop containing nucleotide triphosphate hydrolases"/>
    <property type="match status" value="1"/>
</dbReference>
<reference evidence="2 3" key="1">
    <citation type="submission" date="2016-11" db="EMBL/GenBank/DDBJ databases">
        <authorList>
            <person name="Jaros S."/>
            <person name="Januszkiewicz K."/>
            <person name="Wedrychowicz H."/>
        </authorList>
    </citation>
    <scope>NUCLEOTIDE SEQUENCE [LARGE SCALE GENOMIC DNA]</scope>
    <source>
        <strain evidence="2 3">DSM 45627</strain>
    </source>
</reference>
<dbReference type="InterPro" id="IPR025723">
    <property type="entry name" value="ArsA/GET3_ATPase-like"/>
</dbReference>
<name>A0A1M5H3U7_9ACTN</name>
<keyword evidence="2" id="KW-0067">ATP-binding</keyword>
<organism evidence="2 3">
    <name type="scientific">Jatrophihabitans endophyticus</name>
    <dbReference type="NCBI Taxonomy" id="1206085"/>
    <lineage>
        <taxon>Bacteria</taxon>
        <taxon>Bacillati</taxon>
        <taxon>Actinomycetota</taxon>
        <taxon>Actinomycetes</taxon>
        <taxon>Jatrophihabitantales</taxon>
        <taxon>Jatrophihabitantaceae</taxon>
        <taxon>Jatrophihabitans</taxon>
    </lineage>
</organism>
<dbReference type="EMBL" id="FQVU01000002">
    <property type="protein sequence ID" value="SHG10711.1"/>
    <property type="molecule type" value="Genomic_DNA"/>
</dbReference>
<dbReference type="PANTHER" id="PTHR10803">
    <property type="entry name" value="ARSENICAL PUMP-DRIVING ATPASE ARSENITE-TRANSLOCATING ATPASE"/>
    <property type="match status" value="1"/>
</dbReference>
<dbReference type="RefSeq" id="WP_073387995.1">
    <property type="nucleotide sequence ID" value="NZ_FQVU01000002.1"/>
</dbReference>
<dbReference type="Pfam" id="PF02374">
    <property type="entry name" value="ArsA_ATPase"/>
    <property type="match status" value="1"/>
</dbReference>
<keyword evidence="2" id="KW-0547">Nucleotide-binding</keyword>
<gene>
    <name evidence="2" type="ORF">SAMN05443575_1390</name>
</gene>
<dbReference type="SUPFAM" id="SSF52540">
    <property type="entry name" value="P-loop containing nucleoside triphosphate hydrolases"/>
    <property type="match status" value="1"/>
</dbReference>
<proteinExistence type="predicted"/>